<evidence type="ECO:0000256" key="5">
    <source>
        <dbReference type="ARBA" id="ARBA00022793"/>
    </source>
</evidence>
<dbReference type="RefSeq" id="WP_208914542.1">
    <property type="nucleotide sequence ID" value="NZ_LT840184.1"/>
</dbReference>
<dbReference type="FunFam" id="3.20.20.70:FF:000024">
    <property type="entry name" value="Indole-3-glycerol phosphate synthase"/>
    <property type="match status" value="1"/>
</dbReference>
<dbReference type="PANTHER" id="PTHR22854">
    <property type="entry name" value="TRYPTOPHAN BIOSYNTHESIS PROTEIN"/>
    <property type="match status" value="1"/>
</dbReference>
<comment type="similarity">
    <text evidence="3 9">Belongs to the TrpC family.</text>
</comment>
<accession>A0A1X7HJS1</accession>
<keyword evidence="4 9" id="KW-0028">Amino-acid biosynthesis</keyword>
<dbReference type="InterPro" id="IPR013785">
    <property type="entry name" value="Aldolase_TIM"/>
</dbReference>
<dbReference type="PANTHER" id="PTHR22854:SF2">
    <property type="entry name" value="INDOLE-3-GLYCEROL-PHOSPHATE SYNTHASE"/>
    <property type="match status" value="1"/>
</dbReference>
<evidence type="ECO:0000256" key="2">
    <source>
        <dbReference type="ARBA" id="ARBA00004696"/>
    </source>
</evidence>
<dbReference type="STRING" id="1313296.SAMN05661091_3720"/>
<evidence type="ECO:0000256" key="6">
    <source>
        <dbReference type="ARBA" id="ARBA00022822"/>
    </source>
</evidence>
<dbReference type="Gene3D" id="3.20.20.70">
    <property type="entry name" value="Aldolase class I"/>
    <property type="match status" value="1"/>
</dbReference>
<dbReference type="GO" id="GO:0004640">
    <property type="term" value="F:phosphoribosylanthranilate isomerase activity"/>
    <property type="evidence" value="ECO:0007669"/>
    <property type="project" value="TreeGrafter"/>
</dbReference>
<evidence type="ECO:0000313" key="12">
    <source>
        <dbReference type="Proteomes" id="UP000192940"/>
    </source>
</evidence>
<dbReference type="NCBIfam" id="NF001377">
    <property type="entry name" value="PRK00278.2-4"/>
    <property type="match status" value="1"/>
</dbReference>
<gene>
    <name evidence="9" type="primary">trpC</name>
    <name evidence="11" type="ORF">SAMN05661091_3720</name>
</gene>
<keyword evidence="7 9" id="KW-0057">Aromatic amino acid biosynthesis</keyword>
<dbReference type="NCBIfam" id="NF001373">
    <property type="entry name" value="PRK00278.1-6"/>
    <property type="match status" value="1"/>
</dbReference>
<dbReference type="InterPro" id="IPR013798">
    <property type="entry name" value="Indole-3-glycerol_P_synth_dom"/>
</dbReference>
<comment type="pathway">
    <text evidence="2 9">Amino-acid biosynthesis; L-tryptophan biosynthesis; L-tryptophan from chorismate: step 4/5.</text>
</comment>
<sequence>MYLDRIVATKREEVAKLHQSFSVEEALEKISALSPTRGFIEALSERRKRGMGLIAEVKKASPSKGLIRPDFDPVTIAKAYESAGADCLSVLTDEQYFQGSGEYLVMVREAVSLPLLRKDFIIDAAQIYEARLLGADAVLLIASILEPSRIAEFMSIASSIGLDCLIEVHDRSELDSVLQLESAKLVGVNNRNLHTFETSLSTTAELCKDIPEGVILISESGISGSEDISYLASTGAQGVLIGEHFMRKEDVVQAVVDLMGPLPQGQASGRGVY</sequence>
<dbReference type="InterPro" id="IPR045186">
    <property type="entry name" value="Indole-3-glycerol_P_synth"/>
</dbReference>
<evidence type="ECO:0000256" key="1">
    <source>
        <dbReference type="ARBA" id="ARBA00001633"/>
    </source>
</evidence>
<dbReference type="GO" id="GO:0000162">
    <property type="term" value="P:L-tryptophan biosynthetic process"/>
    <property type="evidence" value="ECO:0007669"/>
    <property type="project" value="UniProtKB-UniRule"/>
</dbReference>
<name>A0A1X7HJS1_9BACL</name>
<dbReference type="GO" id="GO:0004425">
    <property type="term" value="F:indole-3-glycerol-phosphate synthase activity"/>
    <property type="evidence" value="ECO:0007669"/>
    <property type="project" value="UniProtKB-UniRule"/>
</dbReference>
<dbReference type="InterPro" id="IPR001468">
    <property type="entry name" value="Indole-3-GlycerolPSynthase_CS"/>
</dbReference>
<evidence type="ECO:0000259" key="10">
    <source>
        <dbReference type="Pfam" id="PF00218"/>
    </source>
</evidence>
<dbReference type="Proteomes" id="UP000192940">
    <property type="component" value="Chromosome I"/>
</dbReference>
<reference evidence="11 12" key="1">
    <citation type="submission" date="2017-04" db="EMBL/GenBank/DDBJ databases">
        <authorList>
            <person name="Afonso C.L."/>
            <person name="Miller P.J."/>
            <person name="Scott M.A."/>
            <person name="Spackman E."/>
            <person name="Goraichik I."/>
            <person name="Dimitrov K.M."/>
            <person name="Suarez D.L."/>
            <person name="Swayne D.E."/>
        </authorList>
    </citation>
    <scope>NUCLEOTIDE SEQUENCE [LARGE SCALE GENOMIC DNA]</scope>
    <source>
        <strain evidence="11 12">N3/975</strain>
    </source>
</reference>
<keyword evidence="6 9" id="KW-0822">Tryptophan biosynthesis</keyword>
<dbReference type="EMBL" id="LT840184">
    <property type="protein sequence ID" value="SMF87384.1"/>
    <property type="molecule type" value="Genomic_DNA"/>
</dbReference>
<evidence type="ECO:0000256" key="3">
    <source>
        <dbReference type="ARBA" id="ARBA00008737"/>
    </source>
</evidence>
<dbReference type="InterPro" id="IPR011060">
    <property type="entry name" value="RibuloseP-bd_barrel"/>
</dbReference>
<dbReference type="SUPFAM" id="SSF51366">
    <property type="entry name" value="Ribulose-phoshate binding barrel"/>
    <property type="match status" value="1"/>
</dbReference>
<evidence type="ECO:0000256" key="8">
    <source>
        <dbReference type="ARBA" id="ARBA00023239"/>
    </source>
</evidence>
<protein>
    <recommendedName>
        <fullName evidence="9">Indole-3-glycerol phosphate synthase</fullName>
        <shortName evidence="9">IGPS</shortName>
        <ecNumber evidence="9">4.1.1.48</ecNumber>
    </recommendedName>
</protein>
<evidence type="ECO:0000313" key="11">
    <source>
        <dbReference type="EMBL" id="SMF87384.1"/>
    </source>
</evidence>
<dbReference type="PROSITE" id="PS00614">
    <property type="entry name" value="IGPS"/>
    <property type="match status" value="1"/>
</dbReference>
<evidence type="ECO:0000256" key="7">
    <source>
        <dbReference type="ARBA" id="ARBA00023141"/>
    </source>
</evidence>
<feature type="domain" description="Indole-3-glycerol phosphate synthase" evidence="10">
    <location>
        <begin position="3"/>
        <end position="257"/>
    </location>
</feature>
<organism evidence="11 12">
    <name type="scientific">Paenibacillus uliginis N3/975</name>
    <dbReference type="NCBI Taxonomy" id="1313296"/>
    <lineage>
        <taxon>Bacteria</taxon>
        <taxon>Bacillati</taxon>
        <taxon>Bacillota</taxon>
        <taxon>Bacilli</taxon>
        <taxon>Bacillales</taxon>
        <taxon>Paenibacillaceae</taxon>
        <taxon>Paenibacillus</taxon>
    </lineage>
</organism>
<evidence type="ECO:0000256" key="9">
    <source>
        <dbReference type="HAMAP-Rule" id="MF_00134"/>
    </source>
</evidence>
<dbReference type="HAMAP" id="MF_00134_B">
    <property type="entry name" value="IGPS_B"/>
    <property type="match status" value="1"/>
</dbReference>
<comment type="catalytic activity">
    <reaction evidence="1 9">
        <text>1-(2-carboxyphenylamino)-1-deoxy-D-ribulose 5-phosphate + H(+) = (1S,2R)-1-C-(indol-3-yl)glycerol 3-phosphate + CO2 + H2O</text>
        <dbReference type="Rhea" id="RHEA:23476"/>
        <dbReference type="ChEBI" id="CHEBI:15377"/>
        <dbReference type="ChEBI" id="CHEBI:15378"/>
        <dbReference type="ChEBI" id="CHEBI:16526"/>
        <dbReference type="ChEBI" id="CHEBI:58613"/>
        <dbReference type="ChEBI" id="CHEBI:58866"/>
        <dbReference type="EC" id="4.1.1.48"/>
    </reaction>
</comment>
<evidence type="ECO:0000256" key="4">
    <source>
        <dbReference type="ARBA" id="ARBA00022605"/>
    </source>
</evidence>
<keyword evidence="12" id="KW-1185">Reference proteome</keyword>
<dbReference type="AlphaFoldDB" id="A0A1X7HJS1"/>
<dbReference type="Pfam" id="PF00218">
    <property type="entry name" value="IGPS"/>
    <property type="match status" value="1"/>
</dbReference>
<dbReference type="UniPathway" id="UPA00035">
    <property type="reaction ID" value="UER00043"/>
</dbReference>
<keyword evidence="8 9" id="KW-0456">Lyase</keyword>
<proteinExistence type="inferred from homology"/>
<dbReference type="EC" id="4.1.1.48" evidence="9"/>
<dbReference type="CDD" id="cd00331">
    <property type="entry name" value="IGPS"/>
    <property type="match status" value="1"/>
</dbReference>
<keyword evidence="5 9" id="KW-0210">Decarboxylase</keyword>